<evidence type="ECO:0000313" key="1">
    <source>
        <dbReference type="EMBL" id="AFH19781.1"/>
    </source>
</evidence>
<sequence length="267" mass="30673">MEESIKYWQSVESFTFRGDHLMSAQDVEFGSRIICERNDGRTFHFYFGDRSFVASNIGDMDVLINYDVRPNISGYNFVDGRYVPHPNGDVKIEGDYPNYHIAGLFIPVHIGPHLYFYPERQEDIIYLAKSGQLLAPSIHVRRQCITCRRDIPKSVGPRAQYCSVECGLVTRDMLRRKQAARAEVMKFKLPEIKPVRRCLKCDGPMPKGSAGRARYCSVECGLVTAAMQRETKQHPCEHCGKPFTRFGRQRFCSEICKVEEKLKCLKS</sequence>
<accession>J7FAF4</accession>
<dbReference type="RefSeq" id="YP_007006539.1">
    <property type="nucleotide sequence ID" value="NC_019519.1"/>
</dbReference>
<evidence type="ECO:0000313" key="2">
    <source>
        <dbReference type="Proteomes" id="UP000003754"/>
    </source>
</evidence>
<gene>
    <name evidence="1" type="ORF">7-7-1_00083</name>
</gene>
<name>J7FAF4_9CAUD</name>
<proteinExistence type="predicted"/>
<dbReference type="EMBL" id="JQ312117">
    <property type="protein sequence ID" value="AFH19781.1"/>
    <property type="molecule type" value="Genomic_DNA"/>
</dbReference>
<dbReference type="KEGG" id="vg:14012036"/>
<reference evidence="1 2" key="1">
    <citation type="submission" date="2011-12" db="EMBL/GenBank/DDBJ databases">
        <title>The genome sequence of the flagella-specific Agrobacterium bacteriophage 7-7-1.</title>
        <authorList>
            <person name="Schmitt R."/>
            <person name="Van den Bossche A."/>
            <person name="Lavigne R."/>
            <person name="Kropinski A.M."/>
        </authorList>
    </citation>
    <scope>NUCLEOTIDE SEQUENCE [LARGE SCALE GENOMIC DNA]</scope>
</reference>
<protein>
    <submittedName>
        <fullName evidence="1">Uncharacterized protein</fullName>
    </submittedName>
</protein>
<keyword evidence="2" id="KW-1185">Reference proteome</keyword>
<dbReference type="Proteomes" id="UP000003754">
    <property type="component" value="Segment"/>
</dbReference>
<dbReference type="GeneID" id="14012036"/>
<organism evidence="1 2">
    <name type="scientific">Agrobacterium phage 7-7-1</name>
    <dbReference type="NCBI Taxonomy" id="1161931"/>
    <lineage>
        <taxon>Viruses</taxon>
        <taxon>Duplodnaviria</taxon>
        <taxon>Heunggongvirae</taxon>
        <taxon>Uroviricota</taxon>
        <taxon>Caudoviricetes</taxon>
        <taxon>Schmittlotzvirus</taxon>
        <taxon>Schmittlotzvirus sv771</taxon>
    </lineage>
</organism>